<protein>
    <recommendedName>
        <fullName evidence="4">Fimbrial protein</fullName>
    </recommendedName>
</protein>
<dbReference type="RefSeq" id="WP_273914004.1">
    <property type="nucleotide sequence ID" value="NZ_JAMDGX010000126.1"/>
</dbReference>
<reference evidence="2 3" key="1">
    <citation type="submission" date="2022-05" db="EMBL/GenBank/DDBJ databases">
        <title>Novel Pseudomonas spp. Isolated from a Rainbow Trout Aquaculture Facility.</title>
        <authorList>
            <person name="Testerman T."/>
            <person name="Graf J."/>
        </authorList>
    </citation>
    <scope>NUCLEOTIDE SEQUENCE [LARGE SCALE GENOMIC DNA]</scope>
    <source>
        <strain evidence="2 3">ID681</strain>
    </source>
</reference>
<comment type="caution">
    <text evidence="2">The sequence shown here is derived from an EMBL/GenBank/DDBJ whole genome shotgun (WGS) entry which is preliminary data.</text>
</comment>
<accession>A0ABT5NZ26</accession>
<gene>
    <name evidence="2" type="ORF">M5G11_23230</name>
</gene>
<organism evidence="2 3">
    <name type="scientific">Pseudomonas fontis</name>
    <dbReference type="NCBI Taxonomy" id="2942633"/>
    <lineage>
        <taxon>Bacteria</taxon>
        <taxon>Pseudomonadati</taxon>
        <taxon>Pseudomonadota</taxon>
        <taxon>Gammaproteobacteria</taxon>
        <taxon>Pseudomonadales</taxon>
        <taxon>Pseudomonadaceae</taxon>
        <taxon>Pseudomonas</taxon>
    </lineage>
</organism>
<sequence length="189" mass="20144">MNALSRNRRYLVRVLFVAVQLYAGQVVAQQCTLHLSDANLDLGQIPYPDAPTERVMGALVTVGTRFVTLNASCPEPTVMSLMLKGERQANQFRFAPGGQMTVDFDSALLDGQAVDLAALKTLDEPLTGVASSLRVAPGDRVVAVSGGRPAQGSHLSLQISVTSQIALAELSGRDRTALEGRLLIELGEN</sequence>
<dbReference type="EMBL" id="JAMDGY010000092">
    <property type="protein sequence ID" value="MDD0993443.1"/>
    <property type="molecule type" value="Genomic_DNA"/>
</dbReference>
<evidence type="ECO:0008006" key="4">
    <source>
        <dbReference type="Google" id="ProtNLM"/>
    </source>
</evidence>
<keyword evidence="3" id="KW-1185">Reference proteome</keyword>
<evidence type="ECO:0000256" key="1">
    <source>
        <dbReference type="SAM" id="SignalP"/>
    </source>
</evidence>
<dbReference type="Proteomes" id="UP001148203">
    <property type="component" value="Unassembled WGS sequence"/>
</dbReference>
<keyword evidence="1" id="KW-0732">Signal</keyword>
<feature type="signal peptide" evidence="1">
    <location>
        <begin position="1"/>
        <end position="28"/>
    </location>
</feature>
<name>A0ABT5NZ26_9PSED</name>
<evidence type="ECO:0000313" key="2">
    <source>
        <dbReference type="EMBL" id="MDD0993443.1"/>
    </source>
</evidence>
<evidence type="ECO:0000313" key="3">
    <source>
        <dbReference type="Proteomes" id="UP001148203"/>
    </source>
</evidence>
<proteinExistence type="predicted"/>
<feature type="chain" id="PRO_5047373339" description="Fimbrial protein" evidence="1">
    <location>
        <begin position="29"/>
        <end position="189"/>
    </location>
</feature>